<keyword evidence="13" id="KW-1185">Reference proteome</keyword>
<gene>
    <name evidence="12" type="ORF">V5J35_001688</name>
</gene>
<evidence type="ECO:0000256" key="8">
    <source>
        <dbReference type="ARBA" id="ARBA00033408"/>
    </source>
</evidence>
<accession>A0ABV2SH01</accession>
<reference evidence="12 13" key="1">
    <citation type="submission" date="2024-06" db="EMBL/GenBank/DDBJ databases">
        <title>Genomic Encyclopedia of Type Strains, Phase V (KMG-V): Genome sequencing to study the core and pangenomes of soil and plant-associated prokaryotes.</title>
        <authorList>
            <person name="Whitman W."/>
        </authorList>
    </citation>
    <scope>NUCLEOTIDE SEQUENCE [LARGE SCALE GENOMIC DNA]</scope>
    <source>
        <strain evidence="12 13">NE40</strain>
    </source>
</reference>
<dbReference type="InterPro" id="IPR027417">
    <property type="entry name" value="P-loop_NTPase"/>
</dbReference>
<evidence type="ECO:0000256" key="3">
    <source>
        <dbReference type="ARBA" id="ARBA00021315"/>
    </source>
</evidence>
<dbReference type="CDD" id="cd03241">
    <property type="entry name" value="ABC_RecN"/>
    <property type="match status" value="2"/>
</dbReference>
<evidence type="ECO:0000259" key="11">
    <source>
        <dbReference type="Pfam" id="PF02463"/>
    </source>
</evidence>
<organism evidence="12 13">
    <name type="scientific">Endozoicomonas lisbonensis</name>
    <dbReference type="NCBI Taxonomy" id="3120522"/>
    <lineage>
        <taxon>Bacteria</taxon>
        <taxon>Pseudomonadati</taxon>
        <taxon>Pseudomonadota</taxon>
        <taxon>Gammaproteobacteria</taxon>
        <taxon>Oceanospirillales</taxon>
        <taxon>Endozoicomonadaceae</taxon>
        <taxon>Endozoicomonas</taxon>
    </lineage>
</organism>
<feature type="coiled-coil region" evidence="10">
    <location>
        <begin position="336"/>
        <end position="381"/>
    </location>
</feature>
<dbReference type="SUPFAM" id="SSF52540">
    <property type="entry name" value="P-loop containing nucleoside triphosphate hydrolases"/>
    <property type="match status" value="1"/>
</dbReference>
<protein>
    <recommendedName>
        <fullName evidence="3 9">DNA repair protein RecN</fullName>
    </recommendedName>
    <alternativeName>
        <fullName evidence="8 9">Recombination protein N</fullName>
    </alternativeName>
</protein>
<keyword evidence="10" id="KW-0175">Coiled coil</keyword>
<evidence type="ECO:0000256" key="4">
    <source>
        <dbReference type="ARBA" id="ARBA00022741"/>
    </source>
</evidence>
<sequence>MLTQLSISNFAIVDQLDLDIESGMTVITGETGAGKSIMLDALGLATGDRADPECVRTGADRAEIHACFDLNHCPDAIKWLENKELLSDNECILRRVITKEGRSRAYINGTPSPLSDLRGIGELLVDIHGQHESQSLLKKNSHRLLLDDYANTRKLATDVAFIAHQHNRLQTELDELLSSQQEQHERVQLLTYQLEEFEQLSLQEGELTGLEKELQQLTHAEATLSACHQINHICSDSDAGNLLQQLTHCMHLLGDLSVDHLAINSTMEMLSSAHIQVEEAVGELNHFIDHFDADPQRMQEVDERLSAIYDLARKHRVQPDELLDKQLSLATELEKIQFSDEHADALQSKLDELKHKYQTKAEKLSERRQKASRKLEKQVIARMSLLGMSRGQFNVSLTPHDTKTLSSLGQEDIEFLVTTNPGQPPRPLAKVASGGELSRISLAIQVITAQTSRIPSMVFDEVDVGIGGGTAEIVGSMLRELGEKSQVLCVTHQPQVASQGHQHLFVSKKHSKSASSTRIANLNGDHRINEIARMLGGVEITRSTLVHAEEMLGLPAL</sequence>
<feature type="domain" description="RecF/RecN/SMC N-terminal" evidence="11">
    <location>
        <begin position="1"/>
        <end position="511"/>
    </location>
</feature>
<comment type="similarity">
    <text evidence="2 9">Belongs to the RecN family.</text>
</comment>
<evidence type="ECO:0000256" key="6">
    <source>
        <dbReference type="ARBA" id="ARBA00022840"/>
    </source>
</evidence>
<comment type="function">
    <text evidence="1 9">May be involved in recombinational repair of damaged DNA.</text>
</comment>
<comment type="caution">
    <text evidence="12">The sequence shown here is derived from an EMBL/GenBank/DDBJ whole genome shotgun (WGS) entry which is preliminary data.</text>
</comment>
<dbReference type="PIRSF" id="PIRSF003128">
    <property type="entry name" value="RecN"/>
    <property type="match status" value="1"/>
</dbReference>
<dbReference type="InterPro" id="IPR004604">
    <property type="entry name" value="DNA_recomb/repair_RecN"/>
</dbReference>
<dbReference type="Proteomes" id="UP001549366">
    <property type="component" value="Unassembled WGS sequence"/>
</dbReference>
<proteinExistence type="inferred from homology"/>
<dbReference type="PANTHER" id="PTHR11059:SF0">
    <property type="entry name" value="DNA REPAIR PROTEIN RECN"/>
    <property type="match status" value="1"/>
</dbReference>
<evidence type="ECO:0000313" key="12">
    <source>
        <dbReference type="EMBL" id="MET4756496.1"/>
    </source>
</evidence>
<dbReference type="NCBIfam" id="NF008121">
    <property type="entry name" value="PRK10869.1"/>
    <property type="match status" value="1"/>
</dbReference>
<dbReference type="Pfam" id="PF02463">
    <property type="entry name" value="SMC_N"/>
    <property type="match status" value="1"/>
</dbReference>
<keyword evidence="6" id="KW-0067">ATP-binding</keyword>
<dbReference type="PANTHER" id="PTHR11059">
    <property type="entry name" value="DNA REPAIR PROTEIN RECN"/>
    <property type="match status" value="1"/>
</dbReference>
<evidence type="ECO:0000256" key="7">
    <source>
        <dbReference type="ARBA" id="ARBA00023204"/>
    </source>
</evidence>
<dbReference type="InterPro" id="IPR003395">
    <property type="entry name" value="RecF/RecN/SMC_N"/>
</dbReference>
<evidence type="ECO:0000256" key="2">
    <source>
        <dbReference type="ARBA" id="ARBA00009441"/>
    </source>
</evidence>
<evidence type="ECO:0000256" key="5">
    <source>
        <dbReference type="ARBA" id="ARBA00022763"/>
    </source>
</evidence>
<dbReference type="NCBIfam" id="TIGR00634">
    <property type="entry name" value="recN"/>
    <property type="match status" value="1"/>
</dbReference>
<keyword evidence="5 9" id="KW-0227">DNA damage</keyword>
<evidence type="ECO:0000313" key="13">
    <source>
        <dbReference type="Proteomes" id="UP001549366"/>
    </source>
</evidence>
<name>A0ABV2SH01_9GAMM</name>
<evidence type="ECO:0000256" key="10">
    <source>
        <dbReference type="SAM" id="Coils"/>
    </source>
</evidence>
<dbReference type="EMBL" id="JBEWTB010000002">
    <property type="protein sequence ID" value="MET4756496.1"/>
    <property type="molecule type" value="Genomic_DNA"/>
</dbReference>
<dbReference type="RefSeq" id="WP_354010834.1">
    <property type="nucleotide sequence ID" value="NZ_JBEWTA010000001.1"/>
</dbReference>
<evidence type="ECO:0000256" key="1">
    <source>
        <dbReference type="ARBA" id="ARBA00003618"/>
    </source>
</evidence>
<keyword evidence="4" id="KW-0547">Nucleotide-binding</keyword>
<keyword evidence="7 9" id="KW-0234">DNA repair</keyword>
<evidence type="ECO:0000256" key="9">
    <source>
        <dbReference type="PIRNR" id="PIRNR003128"/>
    </source>
</evidence>
<dbReference type="Gene3D" id="3.40.50.300">
    <property type="entry name" value="P-loop containing nucleotide triphosphate hydrolases"/>
    <property type="match status" value="2"/>
</dbReference>